<keyword evidence="2" id="KW-1185">Reference proteome</keyword>
<proteinExistence type="predicted"/>
<dbReference type="RefSeq" id="WP_248009007.1">
    <property type="nucleotide sequence ID" value="NZ_JAJHVV010000006.1"/>
</dbReference>
<name>A0A9X1XL65_9VIBR</name>
<accession>A0A9X1XL65</accession>
<gene>
    <name evidence="1" type="ORF">KP803_11670</name>
</gene>
<dbReference type="AlphaFoldDB" id="A0A9X1XL65"/>
<reference evidence="1" key="1">
    <citation type="submission" date="2021-11" db="EMBL/GenBank/DDBJ databases">
        <title>Vibrio ZSDE26 sp. nov. and Vibrio ZSDZ34 sp. nov., isolated from coastal seawater in Qingdao.</title>
        <authorList>
            <person name="Zhang P."/>
        </authorList>
    </citation>
    <scope>NUCLEOTIDE SEQUENCE</scope>
    <source>
        <strain evidence="1">ZSDE26</strain>
    </source>
</reference>
<dbReference type="EMBL" id="JAJHVV010000006">
    <property type="protein sequence ID" value="MCK6263928.1"/>
    <property type="molecule type" value="Genomic_DNA"/>
</dbReference>
<dbReference type="Proteomes" id="UP001139559">
    <property type="component" value="Unassembled WGS sequence"/>
</dbReference>
<evidence type="ECO:0000313" key="2">
    <source>
        <dbReference type="Proteomes" id="UP001139559"/>
    </source>
</evidence>
<sequence>MENSYNNIDVIAYVKAKENFDFLLNAIITSDLDSIISVKTNLSKHYESSEFIEHLADLIVNNTNKLMRKDIRLTLKEKIRYERLSKYLDISVTSIISRLLNVSDETIREEHSVELLLFLQCEMNAMLVELSKISSLTSLTSNELILLSNIEIKLSTLMKYISIVYGRDY</sequence>
<organism evidence="1 2">
    <name type="scientific">Vibrio amylolyticus</name>
    <dbReference type="NCBI Taxonomy" id="2847292"/>
    <lineage>
        <taxon>Bacteria</taxon>
        <taxon>Pseudomonadati</taxon>
        <taxon>Pseudomonadota</taxon>
        <taxon>Gammaproteobacteria</taxon>
        <taxon>Vibrionales</taxon>
        <taxon>Vibrionaceae</taxon>
        <taxon>Vibrio</taxon>
    </lineage>
</organism>
<evidence type="ECO:0000313" key="1">
    <source>
        <dbReference type="EMBL" id="MCK6263928.1"/>
    </source>
</evidence>
<comment type="caution">
    <text evidence="1">The sequence shown here is derived from an EMBL/GenBank/DDBJ whole genome shotgun (WGS) entry which is preliminary data.</text>
</comment>
<protein>
    <submittedName>
        <fullName evidence="1">Uncharacterized protein</fullName>
    </submittedName>
</protein>